<evidence type="ECO:0000256" key="6">
    <source>
        <dbReference type="ARBA" id="ARBA00022679"/>
    </source>
</evidence>
<sequence length="282" mass="29776">MRSHTADFGLLSGDFVPSEGAAAIWRDLCGEAVAASAADPALARAMNSAVLYHGSFAQALGHRIALKLADHDIDVDELQAVVVQALINEPDIIAAAAADLRAIRERDPSNAEILTPFLYFKGFLALQGQRIAHWLWHHRRIHLARHLQSRISEVLGVDIHPAARMGRGIMLDHGSGLVIGETAVVEDDVSILQNVTLGGTGKEAGDRHPKIRRGVLIGAGAKILGNIEVGVGAKVGAGSVVVDPVPPYTSVVGIPARVVGKTHTSLPGLTMEPSIDGPDYVI</sequence>
<dbReference type="SMART" id="SM00971">
    <property type="entry name" value="SATase_N"/>
    <property type="match status" value="1"/>
</dbReference>
<dbReference type="SUPFAM" id="SSF51161">
    <property type="entry name" value="Trimeric LpxA-like enzymes"/>
    <property type="match status" value="1"/>
</dbReference>
<dbReference type="NCBIfam" id="TIGR01172">
    <property type="entry name" value="cysE"/>
    <property type="match status" value="1"/>
</dbReference>
<dbReference type="InterPro" id="IPR010493">
    <property type="entry name" value="Ser_AcTrfase_N"/>
</dbReference>
<dbReference type="InterPro" id="IPR018357">
    <property type="entry name" value="Hexapep_transf_CS"/>
</dbReference>
<dbReference type="CDD" id="cd03354">
    <property type="entry name" value="LbH_SAT"/>
    <property type="match status" value="1"/>
</dbReference>
<dbReference type="EC" id="2.3.1.30" evidence="3"/>
<keyword evidence="7" id="KW-0677">Repeat</keyword>
<evidence type="ECO:0000313" key="12">
    <source>
        <dbReference type="Proteomes" id="UP000292781"/>
    </source>
</evidence>
<evidence type="ECO:0000256" key="9">
    <source>
        <dbReference type="ARBA" id="ARBA00049486"/>
    </source>
</evidence>
<dbReference type="PROSITE" id="PS00101">
    <property type="entry name" value="HEXAPEP_TRANSFERASES"/>
    <property type="match status" value="1"/>
</dbReference>
<reference evidence="11 12" key="1">
    <citation type="submission" date="2019-02" db="EMBL/GenBank/DDBJ databases">
        <title>Siculibacillus lacustris gen. nov., sp. nov., a new rosette-forming bacterium isolated from a freshwater crater lake (Lake St. Ana, Romania).</title>
        <authorList>
            <person name="Felfoldi T."/>
            <person name="Marton Z."/>
            <person name="Szabo A."/>
            <person name="Mentes A."/>
            <person name="Boka K."/>
            <person name="Marialigeti K."/>
            <person name="Mathe I."/>
            <person name="Koncz M."/>
            <person name="Schumann P."/>
            <person name="Toth E."/>
        </authorList>
    </citation>
    <scope>NUCLEOTIDE SEQUENCE [LARGE SCALE GENOMIC DNA]</scope>
    <source>
        <strain evidence="11 12">SA-279</strain>
    </source>
</reference>
<dbReference type="OrthoDB" id="9801456at2"/>
<dbReference type="GO" id="GO:0006535">
    <property type="term" value="P:cysteine biosynthetic process from serine"/>
    <property type="evidence" value="ECO:0007669"/>
    <property type="project" value="InterPro"/>
</dbReference>
<dbReference type="InterPro" id="IPR045304">
    <property type="entry name" value="LbH_SAT"/>
</dbReference>
<dbReference type="UniPathway" id="UPA00136">
    <property type="reaction ID" value="UER00199"/>
</dbReference>
<evidence type="ECO:0000256" key="4">
    <source>
        <dbReference type="ARBA" id="ARBA00018522"/>
    </source>
</evidence>
<evidence type="ECO:0000256" key="8">
    <source>
        <dbReference type="ARBA" id="ARBA00023315"/>
    </source>
</evidence>
<keyword evidence="12" id="KW-1185">Reference proteome</keyword>
<evidence type="ECO:0000256" key="3">
    <source>
        <dbReference type="ARBA" id="ARBA00013266"/>
    </source>
</evidence>
<evidence type="ECO:0000313" key="11">
    <source>
        <dbReference type="EMBL" id="TBW35504.1"/>
    </source>
</evidence>
<name>A0A4Q9VJJ3_9HYPH</name>
<dbReference type="InterPro" id="IPR011004">
    <property type="entry name" value="Trimer_LpxA-like_sf"/>
</dbReference>
<dbReference type="Gene3D" id="1.10.3130.10">
    <property type="entry name" value="serine acetyltransferase, domain 1"/>
    <property type="match status" value="1"/>
</dbReference>
<dbReference type="GO" id="GO:0009001">
    <property type="term" value="F:serine O-acetyltransferase activity"/>
    <property type="evidence" value="ECO:0007669"/>
    <property type="project" value="UniProtKB-EC"/>
</dbReference>
<protein>
    <recommendedName>
        <fullName evidence="4">Serine acetyltransferase</fullName>
        <ecNumber evidence="3">2.3.1.30</ecNumber>
    </recommendedName>
</protein>
<dbReference type="InterPro" id="IPR005881">
    <property type="entry name" value="Ser_O-AcTrfase"/>
</dbReference>
<dbReference type="GO" id="GO:0005737">
    <property type="term" value="C:cytoplasm"/>
    <property type="evidence" value="ECO:0007669"/>
    <property type="project" value="InterPro"/>
</dbReference>
<dbReference type="FunFam" id="2.160.10.10:FF:000002">
    <property type="entry name" value="Serine acetyltransferase"/>
    <property type="match status" value="1"/>
</dbReference>
<dbReference type="Proteomes" id="UP000292781">
    <property type="component" value="Unassembled WGS sequence"/>
</dbReference>
<keyword evidence="6 11" id="KW-0808">Transferase</keyword>
<comment type="caution">
    <text evidence="11">The sequence shown here is derived from an EMBL/GenBank/DDBJ whole genome shotgun (WGS) entry which is preliminary data.</text>
</comment>
<feature type="domain" description="Serine acetyltransferase N-terminal" evidence="10">
    <location>
        <begin position="24"/>
        <end position="128"/>
    </location>
</feature>
<dbReference type="PANTHER" id="PTHR42811">
    <property type="entry name" value="SERINE ACETYLTRANSFERASE"/>
    <property type="match status" value="1"/>
</dbReference>
<dbReference type="Pfam" id="PF06426">
    <property type="entry name" value="SATase_N"/>
    <property type="match status" value="1"/>
</dbReference>
<dbReference type="InterPro" id="IPR042122">
    <property type="entry name" value="Ser_AcTrfase_N_sf"/>
</dbReference>
<accession>A0A4Q9VJJ3</accession>
<dbReference type="RefSeq" id="WP_131310595.1">
    <property type="nucleotide sequence ID" value="NZ_SJFN01000025.1"/>
</dbReference>
<evidence type="ECO:0000256" key="5">
    <source>
        <dbReference type="ARBA" id="ARBA00022605"/>
    </source>
</evidence>
<comment type="similarity">
    <text evidence="2">Belongs to the transferase hexapeptide repeat family.</text>
</comment>
<proteinExistence type="inferred from homology"/>
<organism evidence="11 12">
    <name type="scientific">Siculibacillus lacustris</name>
    <dbReference type="NCBI Taxonomy" id="1549641"/>
    <lineage>
        <taxon>Bacteria</taxon>
        <taxon>Pseudomonadati</taxon>
        <taxon>Pseudomonadota</taxon>
        <taxon>Alphaproteobacteria</taxon>
        <taxon>Hyphomicrobiales</taxon>
        <taxon>Ancalomicrobiaceae</taxon>
        <taxon>Siculibacillus</taxon>
    </lineage>
</organism>
<keyword evidence="5" id="KW-0028">Amino-acid biosynthesis</keyword>
<comment type="pathway">
    <text evidence="1">Amino-acid biosynthesis; L-cysteine biosynthesis; L-cysteine from L-serine: step 1/2.</text>
</comment>
<evidence type="ECO:0000256" key="7">
    <source>
        <dbReference type="ARBA" id="ARBA00022737"/>
    </source>
</evidence>
<dbReference type="AlphaFoldDB" id="A0A4Q9VJJ3"/>
<keyword evidence="8 11" id="KW-0012">Acyltransferase</keyword>
<dbReference type="EMBL" id="SJFN01000025">
    <property type="protein sequence ID" value="TBW35504.1"/>
    <property type="molecule type" value="Genomic_DNA"/>
</dbReference>
<evidence type="ECO:0000256" key="1">
    <source>
        <dbReference type="ARBA" id="ARBA00004876"/>
    </source>
</evidence>
<dbReference type="Gene3D" id="2.160.10.10">
    <property type="entry name" value="Hexapeptide repeat proteins"/>
    <property type="match status" value="1"/>
</dbReference>
<evidence type="ECO:0000256" key="2">
    <source>
        <dbReference type="ARBA" id="ARBA00007274"/>
    </source>
</evidence>
<dbReference type="InterPro" id="IPR053376">
    <property type="entry name" value="Serine_acetyltransferase"/>
</dbReference>
<gene>
    <name evidence="11" type="primary">cysE</name>
    <name evidence="11" type="ORF">EYW49_15875</name>
</gene>
<dbReference type="NCBIfam" id="NF041874">
    <property type="entry name" value="EPS_EpsC"/>
    <property type="match status" value="1"/>
</dbReference>
<evidence type="ECO:0000259" key="10">
    <source>
        <dbReference type="SMART" id="SM00971"/>
    </source>
</evidence>
<comment type="catalytic activity">
    <reaction evidence="9">
        <text>L-serine + acetyl-CoA = O-acetyl-L-serine + CoA</text>
        <dbReference type="Rhea" id="RHEA:24560"/>
        <dbReference type="ChEBI" id="CHEBI:33384"/>
        <dbReference type="ChEBI" id="CHEBI:57287"/>
        <dbReference type="ChEBI" id="CHEBI:57288"/>
        <dbReference type="ChEBI" id="CHEBI:58340"/>
        <dbReference type="EC" id="2.3.1.30"/>
    </reaction>
</comment>